<evidence type="ECO:0000313" key="2">
    <source>
        <dbReference type="Proteomes" id="UP001214441"/>
    </source>
</evidence>
<dbReference type="Proteomes" id="UP001214441">
    <property type="component" value="Unassembled WGS sequence"/>
</dbReference>
<dbReference type="RefSeq" id="WP_274041361.1">
    <property type="nucleotide sequence ID" value="NZ_JANCPR020000025.1"/>
</dbReference>
<sequence>METATTPTPFPRWPEGIPGCARCEKYTKERERRYHRREYSEATDQNVYLVRLKQRDHAEEDDG</sequence>
<proteinExistence type="predicted"/>
<comment type="caution">
    <text evidence="1">The sequence shown here is derived from an EMBL/GenBank/DDBJ whole genome shotgun (WGS) entry which is preliminary data.</text>
</comment>
<reference evidence="1 2" key="1">
    <citation type="submission" date="2023-05" db="EMBL/GenBank/DDBJ databases">
        <title>Streptantibioticus silvisoli sp. nov., acidotolerant actinomycetes 1 from pine litter.</title>
        <authorList>
            <person name="Swiecimska M."/>
            <person name="Golinska P."/>
            <person name="Sangal V."/>
            <person name="Wachnowicz B."/>
            <person name="Goodfellow M."/>
        </authorList>
    </citation>
    <scope>NUCLEOTIDE SEQUENCE [LARGE SCALE GENOMIC DNA]</scope>
    <source>
        <strain evidence="1 2">DSM 42109</strain>
    </source>
</reference>
<evidence type="ECO:0000313" key="1">
    <source>
        <dbReference type="EMBL" id="MDJ1135026.1"/>
    </source>
</evidence>
<name>A0ABT7A2F1_9ACTN</name>
<gene>
    <name evidence="1" type="ORF">NMN56_024315</name>
</gene>
<protein>
    <recommendedName>
        <fullName evidence="3">HNH endonuclease</fullName>
    </recommendedName>
</protein>
<organism evidence="1 2">
    <name type="scientific">Streptomyces iconiensis</name>
    <dbReference type="NCBI Taxonomy" id="1384038"/>
    <lineage>
        <taxon>Bacteria</taxon>
        <taxon>Bacillati</taxon>
        <taxon>Actinomycetota</taxon>
        <taxon>Actinomycetes</taxon>
        <taxon>Kitasatosporales</taxon>
        <taxon>Streptomycetaceae</taxon>
        <taxon>Streptomyces</taxon>
    </lineage>
</organism>
<keyword evidence="2" id="KW-1185">Reference proteome</keyword>
<evidence type="ECO:0008006" key="3">
    <source>
        <dbReference type="Google" id="ProtNLM"/>
    </source>
</evidence>
<dbReference type="EMBL" id="JANCPR020000025">
    <property type="protein sequence ID" value="MDJ1135026.1"/>
    <property type="molecule type" value="Genomic_DNA"/>
</dbReference>
<accession>A0ABT7A2F1</accession>